<keyword evidence="2" id="KW-1185">Reference proteome</keyword>
<organism evidence="1 2">
    <name type="scientific">Scleropages formosus</name>
    <name type="common">Asian bonytongue</name>
    <name type="synonym">Osteoglossum formosum</name>
    <dbReference type="NCBI Taxonomy" id="113540"/>
    <lineage>
        <taxon>Eukaryota</taxon>
        <taxon>Metazoa</taxon>
        <taxon>Chordata</taxon>
        <taxon>Craniata</taxon>
        <taxon>Vertebrata</taxon>
        <taxon>Euteleostomi</taxon>
        <taxon>Actinopterygii</taxon>
        <taxon>Neopterygii</taxon>
        <taxon>Teleostei</taxon>
        <taxon>Osteoglossocephala</taxon>
        <taxon>Osteoglossomorpha</taxon>
        <taxon>Osteoglossiformes</taxon>
        <taxon>Osteoglossidae</taxon>
        <taxon>Scleropages</taxon>
    </lineage>
</organism>
<accession>A0A8C9RUI2</accession>
<dbReference type="AlphaFoldDB" id="A0A8C9RUI2"/>
<reference evidence="1" key="3">
    <citation type="submission" date="2025-09" db="UniProtKB">
        <authorList>
            <consortium name="Ensembl"/>
        </authorList>
    </citation>
    <scope>IDENTIFICATION</scope>
</reference>
<protein>
    <submittedName>
        <fullName evidence="1">Uncharacterized protein</fullName>
    </submittedName>
</protein>
<sequence>MGGHRCLAIFVFGSADVSPKVNGLHVFQCEHALRDTGGVTHASGDQTPRLTDVHRALTLRQRESSVSEAWV</sequence>
<evidence type="ECO:0000313" key="2">
    <source>
        <dbReference type="Proteomes" id="UP000694397"/>
    </source>
</evidence>
<reference evidence="1" key="2">
    <citation type="submission" date="2025-08" db="UniProtKB">
        <authorList>
            <consortium name="Ensembl"/>
        </authorList>
    </citation>
    <scope>IDENTIFICATION</scope>
</reference>
<proteinExistence type="predicted"/>
<dbReference type="Ensembl" id="ENSSFOT00015020764.2">
    <property type="protein sequence ID" value="ENSSFOP00015020531.2"/>
    <property type="gene ID" value="ENSSFOG00015013219.2"/>
</dbReference>
<reference evidence="1 2" key="1">
    <citation type="submission" date="2019-04" db="EMBL/GenBank/DDBJ databases">
        <authorList>
            <consortium name="Wellcome Sanger Institute Data Sharing"/>
        </authorList>
    </citation>
    <scope>NUCLEOTIDE SEQUENCE [LARGE SCALE GENOMIC DNA]</scope>
</reference>
<dbReference type="Proteomes" id="UP000694397">
    <property type="component" value="Chromosome 5"/>
</dbReference>
<dbReference type="GeneTree" id="ENSGT01060000249126"/>
<name>A0A8C9RUI2_SCLFO</name>
<evidence type="ECO:0000313" key="1">
    <source>
        <dbReference type="Ensembl" id="ENSSFOP00015020531.2"/>
    </source>
</evidence>